<dbReference type="Proteomes" id="UP000015241">
    <property type="component" value="Unassembled WGS sequence"/>
</dbReference>
<dbReference type="eggNOG" id="KOG0864">
    <property type="taxonomic scope" value="Eukaryota"/>
</dbReference>
<accession>S8EI28</accession>
<feature type="compositionally biased region" description="Basic and acidic residues" evidence="3">
    <location>
        <begin position="532"/>
        <end position="545"/>
    </location>
</feature>
<reference evidence="5 6" key="1">
    <citation type="journal article" date="2012" name="Science">
        <title>The Paleozoic origin of enzymatic lignin decomposition reconstructed from 31 fungal genomes.</title>
        <authorList>
            <person name="Floudas D."/>
            <person name="Binder M."/>
            <person name="Riley R."/>
            <person name="Barry K."/>
            <person name="Blanchette R.A."/>
            <person name="Henrissat B."/>
            <person name="Martinez A.T."/>
            <person name="Otillar R."/>
            <person name="Spatafora J.W."/>
            <person name="Yadav J.S."/>
            <person name="Aerts A."/>
            <person name="Benoit I."/>
            <person name="Boyd A."/>
            <person name="Carlson A."/>
            <person name="Copeland A."/>
            <person name="Coutinho P.M."/>
            <person name="de Vries R.P."/>
            <person name="Ferreira P."/>
            <person name="Findley K."/>
            <person name="Foster B."/>
            <person name="Gaskell J."/>
            <person name="Glotzer D."/>
            <person name="Gorecki P."/>
            <person name="Heitman J."/>
            <person name="Hesse C."/>
            <person name="Hori C."/>
            <person name="Igarashi K."/>
            <person name="Jurgens J.A."/>
            <person name="Kallen N."/>
            <person name="Kersten P."/>
            <person name="Kohler A."/>
            <person name="Kuees U."/>
            <person name="Kumar T.K.A."/>
            <person name="Kuo A."/>
            <person name="LaButti K."/>
            <person name="Larrondo L.F."/>
            <person name="Lindquist E."/>
            <person name="Ling A."/>
            <person name="Lombard V."/>
            <person name="Lucas S."/>
            <person name="Lundell T."/>
            <person name="Martin R."/>
            <person name="McLaughlin D.J."/>
            <person name="Morgenstern I."/>
            <person name="Morin E."/>
            <person name="Murat C."/>
            <person name="Nagy L.G."/>
            <person name="Nolan M."/>
            <person name="Ohm R.A."/>
            <person name="Patyshakuliyeva A."/>
            <person name="Rokas A."/>
            <person name="Ruiz-Duenas F.J."/>
            <person name="Sabat G."/>
            <person name="Salamov A."/>
            <person name="Samejima M."/>
            <person name="Schmutz J."/>
            <person name="Slot J.C."/>
            <person name="St John F."/>
            <person name="Stenlid J."/>
            <person name="Sun H."/>
            <person name="Sun S."/>
            <person name="Syed K."/>
            <person name="Tsang A."/>
            <person name="Wiebenga A."/>
            <person name="Young D."/>
            <person name="Pisabarro A."/>
            <person name="Eastwood D.C."/>
            <person name="Martin F."/>
            <person name="Cullen D."/>
            <person name="Grigoriev I.V."/>
            <person name="Hibbett D.S."/>
        </authorList>
    </citation>
    <scope>NUCLEOTIDE SEQUENCE</scope>
    <source>
        <strain evidence="6">FP-58527</strain>
    </source>
</reference>
<feature type="compositionally biased region" description="Low complexity" evidence="3">
    <location>
        <begin position="371"/>
        <end position="397"/>
    </location>
</feature>
<feature type="region of interest" description="Disordered" evidence="3">
    <location>
        <begin position="467"/>
        <end position="550"/>
    </location>
</feature>
<feature type="region of interest" description="Disordered" evidence="3">
    <location>
        <begin position="1"/>
        <end position="454"/>
    </location>
</feature>
<evidence type="ECO:0000256" key="1">
    <source>
        <dbReference type="ARBA" id="ARBA00004123"/>
    </source>
</evidence>
<feature type="compositionally biased region" description="Low complexity" evidence="3">
    <location>
        <begin position="318"/>
        <end position="337"/>
    </location>
</feature>
<evidence type="ECO:0000313" key="5">
    <source>
        <dbReference type="EMBL" id="EPT02939.1"/>
    </source>
</evidence>
<feature type="compositionally biased region" description="Low complexity" evidence="3">
    <location>
        <begin position="77"/>
        <end position="87"/>
    </location>
</feature>
<proteinExistence type="predicted"/>
<feature type="compositionally biased region" description="Basic and acidic residues" evidence="3">
    <location>
        <begin position="109"/>
        <end position="123"/>
    </location>
</feature>
<feature type="domain" description="RanBD1" evidence="4">
    <location>
        <begin position="530"/>
        <end position="611"/>
    </location>
</feature>
<evidence type="ECO:0000313" key="6">
    <source>
        <dbReference type="Proteomes" id="UP000015241"/>
    </source>
</evidence>
<dbReference type="STRING" id="743788.S8EI28"/>
<keyword evidence="6" id="KW-1185">Reference proteome</keyword>
<protein>
    <recommendedName>
        <fullName evidence="4">RanBD1 domain-containing protein</fullName>
    </recommendedName>
</protein>
<dbReference type="SUPFAM" id="SSF50729">
    <property type="entry name" value="PH domain-like"/>
    <property type="match status" value="1"/>
</dbReference>
<evidence type="ECO:0000256" key="2">
    <source>
        <dbReference type="ARBA" id="ARBA00023242"/>
    </source>
</evidence>
<dbReference type="InterPro" id="IPR045255">
    <property type="entry name" value="RanBP1-like"/>
</dbReference>
<dbReference type="HOGENOM" id="CLU_029557_0_0_1"/>
<dbReference type="AlphaFoldDB" id="S8EI28"/>
<dbReference type="Gene3D" id="2.30.29.30">
    <property type="entry name" value="Pleckstrin-homology domain (PH domain)/Phosphotyrosine-binding domain (PTB)"/>
    <property type="match status" value="1"/>
</dbReference>
<keyword evidence="2" id="KW-0539">Nucleus</keyword>
<feature type="compositionally biased region" description="Basic and acidic residues" evidence="3">
    <location>
        <begin position="235"/>
        <end position="257"/>
    </location>
</feature>
<organism evidence="5 6">
    <name type="scientific">Fomitopsis schrenkii</name>
    <name type="common">Brown rot fungus</name>
    <dbReference type="NCBI Taxonomy" id="2126942"/>
    <lineage>
        <taxon>Eukaryota</taxon>
        <taxon>Fungi</taxon>
        <taxon>Dikarya</taxon>
        <taxon>Basidiomycota</taxon>
        <taxon>Agaricomycotina</taxon>
        <taxon>Agaricomycetes</taxon>
        <taxon>Polyporales</taxon>
        <taxon>Fomitopsis</taxon>
    </lineage>
</organism>
<dbReference type="PANTHER" id="PTHR23138">
    <property type="entry name" value="RAN BINDING PROTEIN"/>
    <property type="match status" value="1"/>
</dbReference>
<gene>
    <name evidence="5" type="ORF">FOMPIDRAFT_1159486</name>
</gene>
<dbReference type="PROSITE" id="PS50196">
    <property type="entry name" value="RANBD1"/>
    <property type="match status" value="1"/>
</dbReference>
<dbReference type="OrthoDB" id="185618at2759"/>
<dbReference type="PANTHER" id="PTHR23138:SF142">
    <property type="entry name" value="RAN-BINDING PROTEIN 3B-RELATED"/>
    <property type="match status" value="1"/>
</dbReference>
<dbReference type="InterPro" id="IPR000156">
    <property type="entry name" value="Ran_bind_dom"/>
</dbReference>
<dbReference type="Pfam" id="PF00638">
    <property type="entry name" value="Ran_BP1"/>
    <property type="match status" value="1"/>
</dbReference>
<feature type="compositionally biased region" description="Basic and acidic residues" evidence="3">
    <location>
        <begin position="21"/>
        <end position="36"/>
    </location>
</feature>
<dbReference type="GO" id="GO:0005634">
    <property type="term" value="C:nucleus"/>
    <property type="evidence" value="ECO:0007669"/>
    <property type="project" value="UniProtKB-SubCell"/>
</dbReference>
<evidence type="ECO:0000259" key="4">
    <source>
        <dbReference type="PROSITE" id="PS50196"/>
    </source>
</evidence>
<name>S8EI28_FOMSC</name>
<feature type="compositionally biased region" description="Polar residues" evidence="3">
    <location>
        <begin position="437"/>
        <end position="451"/>
    </location>
</feature>
<dbReference type="InterPro" id="IPR011993">
    <property type="entry name" value="PH-like_dom_sf"/>
</dbReference>
<dbReference type="EMBL" id="KE504132">
    <property type="protein sequence ID" value="EPT02939.1"/>
    <property type="molecule type" value="Genomic_DNA"/>
</dbReference>
<comment type="subcellular location">
    <subcellularLocation>
        <location evidence="1">Nucleus</location>
    </subcellularLocation>
</comment>
<feature type="compositionally biased region" description="Polar residues" evidence="3">
    <location>
        <begin position="37"/>
        <end position="46"/>
    </location>
</feature>
<feature type="compositionally biased region" description="Polar residues" evidence="3">
    <location>
        <begin position="345"/>
        <end position="364"/>
    </location>
</feature>
<sequence>MHESGDVPTRNALVSDDNASESEKASRKRERERSTEPSKASTNTEPESAESKETRTPAKKNRTSAQLDVTEEEEESSSGVSASPPTESKIRQISQGVEDMTWKHIRKGCSPDRDLEMQAHEPESTTEDQLAAEAHGVHEQEDVPVDGLDAEPIKAKVAGGDEVSVPPALLQGDNPPQVADDAGEDDRAGQADPTEISPDAQPSATAAFHNSEAQSKVSAPSDIPPAPTTATPSRRSSESEAEAEKGLKRKLGDRTVSERLIPGEVAEGDNVSAPKVGVAKRQRDDADADANPRVTKRPTPPPEALEANGEKGDQKVEAPSSQAAKASTTPAAPSTPKIGGFMAYASTNSPFTSVSGPSLFNKSQSPPPGSPFASTSTSFASAFASSSPSKSSFTSPETPLPQKRTGFEAFASTSSPFASVAKRPKSPPPPAFGGSSLARSRSPSRHPTSVRTGGAFSTSAFTAYAAGGAHGFSTPKPRSERASPAPSEGSTRANSIFDSGNKDDTEEESSNGVVSFSERLRSQKDDEENEESERLKLTEQEVHTGEEDEETVYQVRGKLYALSSQNQWKERGTGTLKLNVRREDGTGARLVMRKEAVYTVLLNATLFKGMKCFIAQDPRYIRFSVFEGTAATHYNLRVQTAKIADELIEEINSHIPGE</sequence>
<dbReference type="InParanoid" id="S8EI28"/>
<dbReference type="SMART" id="SM00160">
    <property type="entry name" value="RanBD"/>
    <property type="match status" value="1"/>
</dbReference>
<feature type="compositionally biased region" description="Polar residues" evidence="3">
    <location>
        <begin position="488"/>
        <end position="498"/>
    </location>
</feature>
<evidence type="ECO:0000256" key="3">
    <source>
        <dbReference type="SAM" id="MobiDB-lite"/>
    </source>
</evidence>